<protein>
    <submittedName>
        <fullName evidence="1">Unannotated protein</fullName>
    </submittedName>
</protein>
<dbReference type="EMBL" id="CAFBMW010000011">
    <property type="protein sequence ID" value="CAB4938011.1"/>
    <property type="molecule type" value="Genomic_DNA"/>
</dbReference>
<dbReference type="CDD" id="cd02440">
    <property type="entry name" value="AdoMet_MTases"/>
    <property type="match status" value="1"/>
</dbReference>
<dbReference type="SUPFAM" id="SSF53335">
    <property type="entry name" value="S-adenosyl-L-methionine-dependent methyltransferases"/>
    <property type="match status" value="1"/>
</dbReference>
<sequence>MYLDDPREEFADFIPSGARRVADVGCGKGGFGRTLRARLGAGAWIVGVESVAEQAHVARESHSFDEVEQGFFPDAMPEGWADLDLICFMDVLEHLYDPWKVLFESHQFLAHDGRVLASIPNIQYLPVLTDLVRGRWDYEDTGTLDRTHVRFFTRRSIIEMFHRAGYEVERIEGVNDALAQFRYRWFRPAGRILGDARYMHMAVVAKRVKRPLSPVTLLDPTPADHGVMEQVDALSKASALAQQRRDDPLASLRRRGRHLAAVEAKFRLGLPTELPCDYGTWRRRHDVDVPAAPDARPAVRPVAPLAVVLHVFYPDLLPELLGQLRVIDVPFDLIVTNASGAPLDLSGSGAPQSTRVLAVENRGRDIWPFLQVVQAGLLDGYEAVLKLHTKKSPQGVATTLGASTGEEWRDQLVGSLLATEQTFRGAYDTVTTGPGGLACDDASVAGPEAWSTDRRAVRHLARRIGVRCPAADLRFPAGSIYIMRGTLVPVLKELRMSAEDFEDEHSAAYTTTAHAVERLMGYVARSEGLDVVGLPAPATGRQR</sequence>
<evidence type="ECO:0000313" key="1">
    <source>
        <dbReference type="EMBL" id="CAB4938011.1"/>
    </source>
</evidence>
<proteinExistence type="predicted"/>
<dbReference type="InterPro" id="IPR029063">
    <property type="entry name" value="SAM-dependent_MTases_sf"/>
</dbReference>
<dbReference type="Pfam" id="PF13489">
    <property type="entry name" value="Methyltransf_23"/>
    <property type="match status" value="1"/>
</dbReference>
<dbReference type="InterPro" id="IPR007739">
    <property type="entry name" value="RgpF"/>
</dbReference>
<reference evidence="1" key="1">
    <citation type="submission" date="2020-05" db="EMBL/GenBank/DDBJ databases">
        <authorList>
            <person name="Chiriac C."/>
            <person name="Salcher M."/>
            <person name="Ghai R."/>
            <person name="Kavagutti S V."/>
        </authorList>
    </citation>
    <scope>NUCLEOTIDE SEQUENCE</scope>
</reference>
<dbReference type="AlphaFoldDB" id="A0A6J7J544"/>
<accession>A0A6J7J544</accession>
<name>A0A6J7J544_9ZZZZ</name>
<dbReference type="Pfam" id="PF05045">
    <property type="entry name" value="RgpF"/>
    <property type="match status" value="1"/>
</dbReference>
<gene>
    <name evidence="1" type="ORF">UFOPK3662_01681</name>
</gene>
<organism evidence="1">
    <name type="scientific">freshwater metagenome</name>
    <dbReference type="NCBI Taxonomy" id="449393"/>
    <lineage>
        <taxon>unclassified sequences</taxon>
        <taxon>metagenomes</taxon>
        <taxon>ecological metagenomes</taxon>
    </lineage>
</organism>
<dbReference type="Gene3D" id="3.40.50.150">
    <property type="entry name" value="Vaccinia Virus protein VP39"/>
    <property type="match status" value="1"/>
</dbReference>